<gene>
    <name evidence="1" type="ORF">GDH07_26085</name>
</gene>
<dbReference type="AlphaFoldDB" id="A0A7X1PRB0"/>
<dbReference type="EMBL" id="WHUV01000005">
    <property type="protein sequence ID" value="MQA56795.1"/>
    <property type="molecule type" value="Genomic_DNA"/>
</dbReference>
<protein>
    <submittedName>
        <fullName evidence="1">Uncharacterized protein</fullName>
    </submittedName>
</protein>
<name>A0A7X1PRB0_9PSED</name>
<sequence>MTAVYGTAYVDQLIDSRSYEAMAMLGAHMEAAAPAPDQPDLGLPAPLFVYLEALTWFAQSVRSGAWTYFEATPHPRQQAMRDNLLALDCDCWRERYVFGMDHWADEASMAELDRWIDASEPEQETWLLQLLDTHRDRLKQLLCRAAHLHLSEPDA</sequence>
<dbReference type="RefSeq" id="WP_085600285.1">
    <property type="nucleotide sequence ID" value="NZ_WHUV01000005.1"/>
</dbReference>
<proteinExistence type="predicted"/>
<evidence type="ECO:0000313" key="2">
    <source>
        <dbReference type="Proteomes" id="UP000486534"/>
    </source>
</evidence>
<organism evidence="1 2">
    <name type="scientific">Pseudomonas piscis</name>
    <dbReference type="NCBI Taxonomy" id="2614538"/>
    <lineage>
        <taxon>Bacteria</taxon>
        <taxon>Pseudomonadati</taxon>
        <taxon>Pseudomonadota</taxon>
        <taxon>Gammaproteobacteria</taxon>
        <taxon>Pseudomonadales</taxon>
        <taxon>Pseudomonadaceae</taxon>
        <taxon>Pseudomonas</taxon>
    </lineage>
</organism>
<dbReference type="Proteomes" id="UP000486534">
    <property type="component" value="Unassembled WGS sequence"/>
</dbReference>
<reference evidence="1 2" key="1">
    <citation type="submission" date="2019-10" db="EMBL/GenBank/DDBJ databases">
        <title>Pseudomonas dajingensis sp. nov., isolated from the profound head ulcers of farmed Murray cod (Maccullochella peelii peelii).</title>
        <authorList>
            <person name="Liu Y."/>
        </authorList>
    </citation>
    <scope>NUCLEOTIDE SEQUENCE [LARGE SCALE GENOMIC DNA]</scope>
    <source>
        <strain evidence="1 2">MC042</strain>
    </source>
</reference>
<evidence type="ECO:0000313" key="1">
    <source>
        <dbReference type="EMBL" id="MQA56795.1"/>
    </source>
</evidence>
<accession>A0A7X1PRB0</accession>
<comment type="caution">
    <text evidence="1">The sequence shown here is derived from an EMBL/GenBank/DDBJ whole genome shotgun (WGS) entry which is preliminary data.</text>
</comment>